<dbReference type="Proteomes" id="UP001353952">
    <property type="component" value="Unassembled WGS sequence"/>
</dbReference>
<dbReference type="InterPro" id="IPR016032">
    <property type="entry name" value="Sig_transdc_resp-reg_C-effctor"/>
</dbReference>
<evidence type="ECO:0008006" key="4">
    <source>
        <dbReference type="Google" id="ProtNLM"/>
    </source>
</evidence>
<protein>
    <recommendedName>
        <fullName evidence="4">HTH luxR-type domain-containing protein</fullName>
    </recommendedName>
</protein>
<evidence type="ECO:0000313" key="2">
    <source>
        <dbReference type="EMBL" id="MEC7057521.1"/>
    </source>
</evidence>
<feature type="compositionally biased region" description="Gly residues" evidence="1">
    <location>
        <begin position="60"/>
        <end position="74"/>
    </location>
</feature>
<dbReference type="EMBL" id="JAYXNZ010000002">
    <property type="protein sequence ID" value="MEC7057521.1"/>
    <property type="molecule type" value="Genomic_DNA"/>
</dbReference>
<dbReference type="Gene3D" id="1.10.10.10">
    <property type="entry name" value="Winged helix-like DNA-binding domain superfamily/Winged helix DNA-binding domain"/>
    <property type="match status" value="1"/>
</dbReference>
<dbReference type="InterPro" id="IPR036388">
    <property type="entry name" value="WH-like_DNA-bd_sf"/>
</dbReference>
<evidence type="ECO:0000313" key="3">
    <source>
        <dbReference type="Proteomes" id="UP001353952"/>
    </source>
</evidence>
<keyword evidence="3" id="KW-1185">Reference proteome</keyword>
<dbReference type="SUPFAM" id="SSF46894">
    <property type="entry name" value="C-terminal effector domain of the bipartite response regulators"/>
    <property type="match status" value="1"/>
</dbReference>
<proteinExistence type="predicted"/>
<organism evidence="2 3">
    <name type="scientific">Streptomyces violaceochromogenes</name>
    <dbReference type="NCBI Taxonomy" id="67377"/>
    <lineage>
        <taxon>Bacteria</taxon>
        <taxon>Bacillati</taxon>
        <taxon>Actinomycetota</taxon>
        <taxon>Actinomycetes</taxon>
        <taxon>Kitasatosporales</taxon>
        <taxon>Streptomycetaceae</taxon>
        <taxon>Streptomyces</taxon>
    </lineage>
</organism>
<gene>
    <name evidence="2" type="ORF">RFN57_35340</name>
</gene>
<sequence>MVDGHTDAVIASRLGMSVRSVTNHVRWASDLFGSRSRAQLAYQIGRSGFLGDETTDTAPGRGGNDSCGVAGGSVPGEAVTGDEGP</sequence>
<comment type="caution">
    <text evidence="2">The sequence shown here is derived from an EMBL/GenBank/DDBJ whole genome shotgun (WGS) entry which is preliminary data.</text>
</comment>
<evidence type="ECO:0000256" key="1">
    <source>
        <dbReference type="SAM" id="MobiDB-lite"/>
    </source>
</evidence>
<name>A0ABU6MAT5_9ACTN</name>
<feature type="region of interest" description="Disordered" evidence="1">
    <location>
        <begin position="49"/>
        <end position="85"/>
    </location>
</feature>
<reference evidence="2 3" key="1">
    <citation type="submission" date="2024-01" db="EMBL/GenBank/DDBJ databases">
        <title>Genome analysis.</title>
        <authorList>
            <person name="Zhang K."/>
        </authorList>
    </citation>
    <scope>NUCLEOTIDE SEQUENCE [LARGE SCALE GENOMIC DNA]</scope>
    <source>
        <strain evidence="2 3">CGMCC 4.1753</strain>
    </source>
</reference>
<accession>A0ABU6MAT5</accession>